<dbReference type="Pfam" id="PF01735">
    <property type="entry name" value="PLA2_B"/>
    <property type="match status" value="1"/>
</dbReference>
<organism evidence="11 12">
    <name type="scientific">Schizopora paradoxa</name>
    <dbReference type="NCBI Taxonomy" id="27342"/>
    <lineage>
        <taxon>Eukaryota</taxon>
        <taxon>Fungi</taxon>
        <taxon>Dikarya</taxon>
        <taxon>Basidiomycota</taxon>
        <taxon>Agaricomycotina</taxon>
        <taxon>Agaricomycetes</taxon>
        <taxon>Hymenochaetales</taxon>
        <taxon>Schizoporaceae</taxon>
        <taxon>Schizopora</taxon>
    </lineage>
</organism>
<dbReference type="GO" id="GO:0005829">
    <property type="term" value="C:cytosol"/>
    <property type="evidence" value="ECO:0007669"/>
    <property type="project" value="TreeGrafter"/>
</dbReference>
<protein>
    <recommendedName>
        <fullName evidence="2 9">Lysophospholipase</fullName>
        <ecNumber evidence="2 9">3.1.1.5</ecNumber>
    </recommendedName>
</protein>
<gene>
    <name evidence="11" type="ORF">SCHPADRAFT_794340</name>
</gene>
<evidence type="ECO:0000256" key="5">
    <source>
        <dbReference type="ARBA" id="ARBA00022963"/>
    </source>
</evidence>
<evidence type="ECO:0000256" key="2">
    <source>
        <dbReference type="ARBA" id="ARBA00013274"/>
    </source>
</evidence>
<evidence type="ECO:0000256" key="6">
    <source>
        <dbReference type="ARBA" id="ARBA00023098"/>
    </source>
</evidence>
<dbReference type="AlphaFoldDB" id="A0A0H2SPD7"/>
<comment type="similarity">
    <text evidence="1 9">Belongs to the lysophospholipase family.</text>
</comment>
<keyword evidence="4 8" id="KW-0378">Hydrolase</keyword>
<dbReference type="GO" id="GO:0046475">
    <property type="term" value="P:glycerophospholipid catabolic process"/>
    <property type="evidence" value="ECO:0007669"/>
    <property type="project" value="TreeGrafter"/>
</dbReference>
<dbReference type="InterPro" id="IPR016035">
    <property type="entry name" value="Acyl_Trfase/lysoPLipase"/>
</dbReference>
<dbReference type="Proteomes" id="UP000053477">
    <property type="component" value="Unassembled WGS sequence"/>
</dbReference>
<evidence type="ECO:0000256" key="4">
    <source>
        <dbReference type="ARBA" id="ARBA00022801"/>
    </source>
</evidence>
<dbReference type="InterPro" id="IPR002642">
    <property type="entry name" value="LysoPLipase_cat_dom"/>
</dbReference>
<dbReference type="SUPFAM" id="SSF52151">
    <property type="entry name" value="FabD/lysophospholipase-like"/>
    <property type="match status" value="1"/>
</dbReference>
<evidence type="ECO:0000313" key="11">
    <source>
        <dbReference type="EMBL" id="KLO18926.1"/>
    </source>
</evidence>
<comment type="catalytic activity">
    <reaction evidence="9">
        <text>a 1-acyl-sn-glycero-3-phosphocholine + H2O = sn-glycerol 3-phosphocholine + a fatty acid + H(+)</text>
        <dbReference type="Rhea" id="RHEA:15177"/>
        <dbReference type="ChEBI" id="CHEBI:15377"/>
        <dbReference type="ChEBI" id="CHEBI:15378"/>
        <dbReference type="ChEBI" id="CHEBI:16870"/>
        <dbReference type="ChEBI" id="CHEBI:28868"/>
        <dbReference type="ChEBI" id="CHEBI:58168"/>
        <dbReference type="EC" id="3.1.1.5"/>
    </reaction>
</comment>
<name>A0A0H2SPD7_9AGAM</name>
<sequence>MFRPLLSSFVLLAAVQAQSITPSGNYTPTFVPCPTDSSLVRPASEGLSSAEKAWLQKRTPNVISALETYLGNVGIPGFNTSDYVAALRAKESAAPVIGVTFSGGGNRATLVGLGMYQALDSRVPDAIAAKTGGILQAATYIAGLSGGASTTAVIGVNDFARVSDLLAAGNLNFSAGPPQTAFSVIADKAELGFNISISDILGINEGFFYFKTANASVDQLSLTWSGIQTNPTFLNASYPLPILMANEVIPSGLPGSNSFETPNGTVLFPRYENNDTIYEITPIEYGSWQGRASAFASTKFSGTALSSGAPLDSNRCVEGYDSAAFTLGSVVTAINLWIIENLTDGIDGQFAKRDVKGTKTSSTFIPYPTNAAQLGEERTANASTAFVEMLPLLFELMGNPPFESALYGLWPNPFIGFNASSESLQKQSELMLVDGSEVGQENPIVPLIQPARNLDFIIVSDGSGSELSSGWMNGTNFLNTDTWAKGNNLPFPKLPDVNTMLNLKFTTFPTFFGCNEPDVPLLLYVADFPYTSFNNFSFLDDFPSGQEQIIMSNALSTISQDSDRLTANWTSCLACGTVLRSLQKLDMKVPEFCETCFKDHCWQGNSANSAPSFLQPSALLTNPNITFDIWNQTIFFNSSA</sequence>
<keyword evidence="5 8" id="KW-0442">Lipid degradation</keyword>
<dbReference type="PANTHER" id="PTHR10728:SF33">
    <property type="entry name" value="LYSOPHOSPHOLIPASE 1-RELATED"/>
    <property type="match status" value="1"/>
</dbReference>
<evidence type="ECO:0000313" key="12">
    <source>
        <dbReference type="Proteomes" id="UP000053477"/>
    </source>
</evidence>
<dbReference type="EMBL" id="KQ085890">
    <property type="protein sequence ID" value="KLO18926.1"/>
    <property type="molecule type" value="Genomic_DNA"/>
</dbReference>
<dbReference type="InParanoid" id="A0A0H2SPD7"/>
<reference evidence="11 12" key="1">
    <citation type="submission" date="2015-04" db="EMBL/GenBank/DDBJ databases">
        <title>Complete genome sequence of Schizopora paradoxa KUC8140, a cosmopolitan wood degrader in East Asia.</title>
        <authorList>
            <consortium name="DOE Joint Genome Institute"/>
            <person name="Min B."/>
            <person name="Park H."/>
            <person name="Jang Y."/>
            <person name="Kim J.-J."/>
            <person name="Kim K.H."/>
            <person name="Pangilinan J."/>
            <person name="Lipzen A."/>
            <person name="Riley R."/>
            <person name="Grigoriev I.V."/>
            <person name="Spatafora J.W."/>
            <person name="Choi I.-G."/>
        </authorList>
    </citation>
    <scope>NUCLEOTIDE SEQUENCE [LARGE SCALE GENOMIC DNA]</scope>
    <source>
        <strain evidence="11 12">KUC8140</strain>
    </source>
</reference>
<dbReference type="GO" id="GO:0004623">
    <property type="term" value="F:phospholipase A2 activity"/>
    <property type="evidence" value="ECO:0007669"/>
    <property type="project" value="TreeGrafter"/>
</dbReference>
<feature type="signal peptide" evidence="9">
    <location>
        <begin position="1"/>
        <end position="17"/>
    </location>
</feature>
<accession>A0A0H2SPD7</accession>
<keyword evidence="7" id="KW-0325">Glycoprotein</keyword>
<evidence type="ECO:0000259" key="10">
    <source>
        <dbReference type="PROSITE" id="PS51210"/>
    </source>
</evidence>
<evidence type="ECO:0000256" key="1">
    <source>
        <dbReference type="ARBA" id="ARBA00008780"/>
    </source>
</evidence>
<dbReference type="SMART" id="SM00022">
    <property type="entry name" value="PLAc"/>
    <property type="match status" value="1"/>
</dbReference>
<keyword evidence="12" id="KW-1185">Reference proteome</keyword>
<dbReference type="EC" id="3.1.1.5" evidence="2 9"/>
<evidence type="ECO:0000256" key="7">
    <source>
        <dbReference type="ARBA" id="ARBA00023180"/>
    </source>
</evidence>
<feature type="non-terminal residue" evidence="11">
    <location>
        <position position="640"/>
    </location>
</feature>
<dbReference type="Gene3D" id="3.40.1090.10">
    <property type="entry name" value="Cytosolic phospholipase A2 catalytic domain"/>
    <property type="match status" value="1"/>
</dbReference>
<evidence type="ECO:0000256" key="3">
    <source>
        <dbReference type="ARBA" id="ARBA00022729"/>
    </source>
</evidence>
<dbReference type="STRING" id="27342.A0A0H2SPD7"/>
<keyword evidence="3 9" id="KW-0732">Signal</keyword>
<dbReference type="PROSITE" id="PS51210">
    <property type="entry name" value="PLA2C"/>
    <property type="match status" value="1"/>
</dbReference>
<keyword evidence="6 8" id="KW-0443">Lipid metabolism</keyword>
<feature type="domain" description="PLA2c" evidence="10">
    <location>
        <begin position="32"/>
        <end position="607"/>
    </location>
</feature>
<evidence type="ECO:0000256" key="8">
    <source>
        <dbReference type="PROSITE-ProRule" id="PRU00555"/>
    </source>
</evidence>
<feature type="chain" id="PRO_5005118469" description="Lysophospholipase" evidence="9">
    <location>
        <begin position="18"/>
        <end position="640"/>
    </location>
</feature>
<dbReference type="GO" id="GO:0004622">
    <property type="term" value="F:phosphatidylcholine lysophospholipase activity"/>
    <property type="evidence" value="ECO:0007669"/>
    <property type="project" value="UniProtKB-EC"/>
</dbReference>
<dbReference type="OrthoDB" id="4084751at2759"/>
<evidence type="ECO:0000256" key="9">
    <source>
        <dbReference type="RuleBase" id="RU362103"/>
    </source>
</evidence>
<dbReference type="PANTHER" id="PTHR10728">
    <property type="entry name" value="CYTOSOLIC PHOSPHOLIPASE A2"/>
    <property type="match status" value="1"/>
</dbReference>
<proteinExistence type="inferred from homology"/>